<evidence type="ECO:0000313" key="2">
    <source>
        <dbReference type="Proteomes" id="UP000269396"/>
    </source>
</evidence>
<accession>A0A3P7YD00</accession>
<dbReference type="AlphaFoldDB" id="A0A3P7YD00"/>
<dbReference type="Proteomes" id="UP000269396">
    <property type="component" value="Unassembled WGS sequence"/>
</dbReference>
<keyword evidence="2" id="KW-1185">Reference proteome</keyword>
<gene>
    <name evidence="1" type="ORF">SMTD_LOCUS294</name>
</gene>
<protein>
    <submittedName>
        <fullName evidence="1">Uncharacterized protein</fullName>
    </submittedName>
</protein>
<sequence>MLTCHVDMQAYRNVNQTFKVIHLSDYDSFKFINGKNRVSKLNVTLDANLGGIWLNNLVMLFI</sequence>
<reference evidence="1 2" key="1">
    <citation type="submission" date="2018-11" db="EMBL/GenBank/DDBJ databases">
        <authorList>
            <consortium name="Pathogen Informatics"/>
        </authorList>
    </citation>
    <scope>NUCLEOTIDE SEQUENCE [LARGE SCALE GENOMIC DNA]</scope>
    <source>
        <strain>Denwood</strain>
        <strain evidence="2">Zambia</strain>
    </source>
</reference>
<evidence type="ECO:0000313" key="1">
    <source>
        <dbReference type="EMBL" id="VDO69174.1"/>
    </source>
</evidence>
<name>A0A3P7YD00_9TREM</name>
<organism evidence="1 2">
    <name type="scientific">Schistosoma mattheei</name>
    <dbReference type="NCBI Taxonomy" id="31246"/>
    <lineage>
        <taxon>Eukaryota</taxon>
        <taxon>Metazoa</taxon>
        <taxon>Spiralia</taxon>
        <taxon>Lophotrochozoa</taxon>
        <taxon>Platyhelminthes</taxon>
        <taxon>Trematoda</taxon>
        <taxon>Digenea</taxon>
        <taxon>Strigeidida</taxon>
        <taxon>Schistosomatoidea</taxon>
        <taxon>Schistosomatidae</taxon>
        <taxon>Schistosoma</taxon>
    </lineage>
</organism>
<proteinExistence type="predicted"/>
<dbReference type="EMBL" id="UZAL01000236">
    <property type="protein sequence ID" value="VDO69174.1"/>
    <property type="molecule type" value="Genomic_DNA"/>
</dbReference>